<reference evidence="1 2" key="1">
    <citation type="submission" date="2024-01" db="EMBL/GenBank/DDBJ databases">
        <title>The genomes of 5 underutilized Papilionoideae crops provide insights into root nodulation and disease resistanc.</title>
        <authorList>
            <person name="Jiang F."/>
        </authorList>
    </citation>
    <scope>NUCLEOTIDE SEQUENCE [LARGE SCALE GENOMIC DNA]</scope>
    <source>
        <strain evidence="1">JINMINGXINNONG_FW02</strain>
        <tissue evidence="1">Leaves</tissue>
    </source>
</reference>
<dbReference type="AlphaFoldDB" id="A0AAN9LB74"/>
<dbReference type="Proteomes" id="UP001374584">
    <property type="component" value="Unassembled WGS sequence"/>
</dbReference>
<gene>
    <name evidence="1" type="ORF">VNO80_28889</name>
</gene>
<comment type="caution">
    <text evidence="1">The sequence shown here is derived from an EMBL/GenBank/DDBJ whole genome shotgun (WGS) entry which is preliminary data.</text>
</comment>
<accession>A0AAN9LB74</accession>
<organism evidence="1 2">
    <name type="scientific">Phaseolus coccineus</name>
    <name type="common">Scarlet runner bean</name>
    <name type="synonym">Phaseolus multiflorus</name>
    <dbReference type="NCBI Taxonomy" id="3886"/>
    <lineage>
        <taxon>Eukaryota</taxon>
        <taxon>Viridiplantae</taxon>
        <taxon>Streptophyta</taxon>
        <taxon>Embryophyta</taxon>
        <taxon>Tracheophyta</taxon>
        <taxon>Spermatophyta</taxon>
        <taxon>Magnoliopsida</taxon>
        <taxon>eudicotyledons</taxon>
        <taxon>Gunneridae</taxon>
        <taxon>Pentapetalae</taxon>
        <taxon>rosids</taxon>
        <taxon>fabids</taxon>
        <taxon>Fabales</taxon>
        <taxon>Fabaceae</taxon>
        <taxon>Papilionoideae</taxon>
        <taxon>50 kb inversion clade</taxon>
        <taxon>NPAAA clade</taxon>
        <taxon>indigoferoid/millettioid clade</taxon>
        <taxon>Phaseoleae</taxon>
        <taxon>Phaseolus</taxon>
    </lineage>
</organism>
<keyword evidence="2" id="KW-1185">Reference proteome</keyword>
<evidence type="ECO:0000313" key="2">
    <source>
        <dbReference type="Proteomes" id="UP001374584"/>
    </source>
</evidence>
<name>A0AAN9LB74_PHACN</name>
<proteinExistence type="predicted"/>
<evidence type="ECO:0000313" key="1">
    <source>
        <dbReference type="EMBL" id="KAK7332141.1"/>
    </source>
</evidence>
<protein>
    <submittedName>
        <fullName evidence="1">Uncharacterized protein</fullName>
    </submittedName>
</protein>
<sequence>MASSHCASYNIYDTLSVRKSMRGMVLLAWMENKSPCPSINVKVSRFVVFLVLDMHPFTLALNVFASSTAK</sequence>
<dbReference type="EMBL" id="JAYMYR010000011">
    <property type="protein sequence ID" value="KAK7332141.1"/>
    <property type="molecule type" value="Genomic_DNA"/>
</dbReference>